<dbReference type="Proteomes" id="UP000624244">
    <property type="component" value="Unassembled WGS sequence"/>
</dbReference>
<evidence type="ECO:0000313" key="1">
    <source>
        <dbReference type="EMBL" id="KAF5847068.1"/>
    </source>
</evidence>
<name>A0A8H6DTB1_COCSA</name>
<reference evidence="1" key="1">
    <citation type="submission" date="2019-11" db="EMBL/GenBank/DDBJ databases">
        <title>Bipolaris sorokiniana Genome sequencing.</title>
        <authorList>
            <person name="Wang H."/>
        </authorList>
    </citation>
    <scope>NUCLEOTIDE SEQUENCE</scope>
</reference>
<dbReference type="InterPro" id="IPR043129">
    <property type="entry name" value="ATPase_NBD"/>
</dbReference>
<dbReference type="EMBL" id="WNKQ01000014">
    <property type="protein sequence ID" value="KAF5847068.1"/>
    <property type="molecule type" value="Genomic_DNA"/>
</dbReference>
<gene>
    <name evidence="1" type="ORF">GGP41_003284</name>
</gene>
<evidence type="ECO:0000313" key="2">
    <source>
        <dbReference type="Proteomes" id="UP000624244"/>
    </source>
</evidence>
<dbReference type="InterPro" id="IPR004000">
    <property type="entry name" value="Actin"/>
</dbReference>
<organism evidence="1 2">
    <name type="scientific">Cochliobolus sativus</name>
    <name type="common">Common root rot and spot blotch fungus</name>
    <name type="synonym">Bipolaris sorokiniana</name>
    <dbReference type="NCBI Taxonomy" id="45130"/>
    <lineage>
        <taxon>Eukaryota</taxon>
        <taxon>Fungi</taxon>
        <taxon>Dikarya</taxon>
        <taxon>Ascomycota</taxon>
        <taxon>Pezizomycotina</taxon>
        <taxon>Dothideomycetes</taxon>
        <taxon>Pleosporomycetidae</taxon>
        <taxon>Pleosporales</taxon>
        <taxon>Pleosporineae</taxon>
        <taxon>Pleosporaceae</taxon>
        <taxon>Bipolaris</taxon>
    </lineage>
</organism>
<dbReference type="SUPFAM" id="SSF53067">
    <property type="entry name" value="Actin-like ATPase domain"/>
    <property type="match status" value="1"/>
</dbReference>
<comment type="caution">
    <text evidence="1">The sequence shown here is derived from an EMBL/GenBank/DDBJ whole genome shotgun (WGS) entry which is preliminary data.</text>
</comment>
<accession>A0A8H6DTB1</accession>
<dbReference type="Gene3D" id="3.30.420.40">
    <property type="match status" value="1"/>
</dbReference>
<proteinExistence type="predicted"/>
<protein>
    <submittedName>
        <fullName evidence="1">Uncharacterized protein</fullName>
    </submittedName>
</protein>
<sequence>MNIPNSSTAPAAGEYAGDEVSAIVLDPGYSTVRAGFAGEDVPKSATVCSARTQYTLRPTDLRLRITGAQMA</sequence>
<dbReference type="Pfam" id="PF00022">
    <property type="entry name" value="Actin"/>
    <property type="match status" value="1"/>
</dbReference>
<dbReference type="AlphaFoldDB" id="A0A8H6DTB1"/>